<accession>A0A5N6XPN2</accession>
<dbReference type="EMBL" id="ML737227">
    <property type="protein sequence ID" value="KAE8335187.1"/>
    <property type="molecule type" value="Genomic_DNA"/>
</dbReference>
<evidence type="ECO:0000313" key="1">
    <source>
        <dbReference type="EMBL" id="KAE8335187.1"/>
    </source>
</evidence>
<protein>
    <submittedName>
        <fullName evidence="1">Uncharacterized protein</fullName>
    </submittedName>
</protein>
<dbReference type="AlphaFoldDB" id="A0A5N6XPN2"/>
<dbReference type="Proteomes" id="UP000325558">
    <property type="component" value="Unassembled WGS sequence"/>
</dbReference>
<organism evidence="1">
    <name type="scientific">Aspergillus arachidicola</name>
    <dbReference type="NCBI Taxonomy" id="656916"/>
    <lineage>
        <taxon>Eukaryota</taxon>
        <taxon>Fungi</taxon>
        <taxon>Dikarya</taxon>
        <taxon>Ascomycota</taxon>
        <taxon>Pezizomycotina</taxon>
        <taxon>Eurotiomycetes</taxon>
        <taxon>Eurotiomycetidae</taxon>
        <taxon>Eurotiales</taxon>
        <taxon>Aspergillaceae</taxon>
        <taxon>Aspergillus</taxon>
        <taxon>Aspergillus subgen. Circumdati</taxon>
    </lineage>
</organism>
<reference evidence="1" key="1">
    <citation type="submission" date="2019-04" db="EMBL/GenBank/DDBJ databases">
        <title>Friends and foes A comparative genomics study of 23 Aspergillus species from section Flavi.</title>
        <authorList>
            <consortium name="DOE Joint Genome Institute"/>
            <person name="Kjaerbolling I."/>
            <person name="Vesth T."/>
            <person name="Frisvad J.C."/>
            <person name="Nybo J.L."/>
            <person name="Theobald S."/>
            <person name="Kildgaard S."/>
            <person name="Isbrandt T."/>
            <person name="Kuo A."/>
            <person name="Sato A."/>
            <person name="Lyhne E.K."/>
            <person name="Kogle M.E."/>
            <person name="Wiebenga A."/>
            <person name="Kun R.S."/>
            <person name="Lubbers R.J."/>
            <person name="Makela M.R."/>
            <person name="Barry K."/>
            <person name="Chovatia M."/>
            <person name="Clum A."/>
            <person name="Daum C."/>
            <person name="Haridas S."/>
            <person name="He G."/>
            <person name="LaButti K."/>
            <person name="Lipzen A."/>
            <person name="Mondo S."/>
            <person name="Riley R."/>
            <person name="Salamov A."/>
            <person name="Simmons B.A."/>
            <person name="Magnuson J.K."/>
            <person name="Henrissat B."/>
            <person name="Mortensen U.H."/>
            <person name="Larsen T.O."/>
            <person name="Devries R.P."/>
            <person name="Grigoriev I.V."/>
            <person name="Machida M."/>
            <person name="Baker S.E."/>
            <person name="Andersen M.R."/>
        </authorList>
    </citation>
    <scope>NUCLEOTIDE SEQUENCE</scope>
    <source>
        <strain evidence="1">CBS 117612</strain>
    </source>
</reference>
<gene>
    <name evidence="1" type="ORF">BDV24DRAFT_11696</name>
</gene>
<name>A0A5N6XPN2_9EURO</name>
<sequence length="329" mass="37164">MTCTKEMNMTTLTENIIVDFLESLKDATQQTKENPLRDESAPRVTEIAKAHANDGPGLNFLIQSLSFLTDVRYRMDITEWYAQYRTSLILRRGILDAFVEGLGRFPELATSEFRIAALDTIRNLAPHGNDYFGPHIDVYVGYALLTARVLGRDTAHLDHARVESSKAAELDWENMPDDESETRGQELERNTKEIWFCTGDIFTEAILFLASLEGRHNQDFVPMDFLRTCCESYGEGQGRKISPLRVDDNEWHAAQTGEANQRRSVWKNVALKLQSAAWGSLKAPPLLPAESIALAEASNEKWAGLGYDRREAARKLVLHHSGFGDFIRN</sequence>
<proteinExistence type="predicted"/>